<keyword evidence="2" id="KW-0342">GTP-binding</keyword>
<proteinExistence type="predicted"/>
<organism evidence="3 4">
    <name type="scientific">Butyricimonas faecihominis</name>
    <dbReference type="NCBI Taxonomy" id="1472416"/>
    <lineage>
        <taxon>Bacteria</taxon>
        <taxon>Pseudomonadati</taxon>
        <taxon>Bacteroidota</taxon>
        <taxon>Bacteroidia</taxon>
        <taxon>Bacteroidales</taxon>
        <taxon>Odoribacteraceae</taxon>
        <taxon>Butyricimonas</taxon>
    </lineage>
</organism>
<dbReference type="InterPro" id="IPR037103">
    <property type="entry name" value="Tubulin/FtsZ-like_C"/>
</dbReference>
<dbReference type="RefSeq" id="WP_124316010.1">
    <property type="nucleotide sequence ID" value="NZ_AP028155.1"/>
</dbReference>
<keyword evidence="3" id="KW-0132">Cell division</keyword>
<dbReference type="Proteomes" id="UP000546007">
    <property type="component" value="Unassembled WGS sequence"/>
</dbReference>
<gene>
    <name evidence="3" type="ORF">GGR14_003680</name>
</gene>
<dbReference type="AlphaFoldDB" id="A0A7W6HZI8"/>
<comment type="caution">
    <text evidence="3">The sequence shown here is derived from an EMBL/GenBank/DDBJ whole genome shotgun (WGS) entry which is preliminary data.</text>
</comment>
<evidence type="ECO:0000313" key="4">
    <source>
        <dbReference type="Proteomes" id="UP000546007"/>
    </source>
</evidence>
<keyword evidence="3" id="KW-0131">Cell cycle</keyword>
<sequence length="146" mass="16527">MEKRLEELFNNSSLTVEELRNVFIKDLVPLVHGENLVGLDRGDVEHLMDGNNKFRLKIGTGVGESRAIDAIGDVLTKLGSVIEEADHARYLMYIEYGAEDLMMDELVRVMNYFEEKVGNEVEMVWGAGRNDELGNQLEILLLAGWK</sequence>
<evidence type="ECO:0000313" key="3">
    <source>
        <dbReference type="EMBL" id="MBB4027866.1"/>
    </source>
</evidence>
<protein>
    <submittedName>
        <fullName evidence="3">Cell division GTPase FtsZ</fullName>
    </submittedName>
</protein>
<dbReference type="InterPro" id="IPR008280">
    <property type="entry name" value="Tub_FtsZ_C"/>
</dbReference>
<reference evidence="3 4" key="1">
    <citation type="submission" date="2020-08" db="EMBL/GenBank/DDBJ databases">
        <title>Genomic Encyclopedia of Type Strains, Phase IV (KMG-IV): sequencing the most valuable type-strain genomes for metagenomic binning, comparative biology and taxonomic classification.</title>
        <authorList>
            <person name="Goeker M."/>
        </authorList>
    </citation>
    <scope>NUCLEOTIDE SEQUENCE [LARGE SCALE GENOMIC DNA]</scope>
    <source>
        <strain evidence="3 4">DSM 105721</strain>
    </source>
</reference>
<dbReference type="Gene3D" id="3.30.1330.20">
    <property type="entry name" value="Tubulin/FtsZ, C-terminal domain"/>
    <property type="match status" value="1"/>
</dbReference>
<dbReference type="OrthoDB" id="9864565at2"/>
<accession>A0A7W6HZI8</accession>
<evidence type="ECO:0000256" key="2">
    <source>
        <dbReference type="ARBA" id="ARBA00023134"/>
    </source>
</evidence>
<dbReference type="SUPFAM" id="SSF55307">
    <property type="entry name" value="Tubulin C-terminal domain-like"/>
    <property type="match status" value="1"/>
</dbReference>
<dbReference type="GO" id="GO:0005525">
    <property type="term" value="F:GTP binding"/>
    <property type="evidence" value="ECO:0007669"/>
    <property type="project" value="UniProtKB-KW"/>
</dbReference>
<name>A0A7W6HZI8_9BACT</name>
<dbReference type="GeneID" id="93101575"/>
<keyword evidence="4" id="KW-1185">Reference proteome</keyword>
<dbReference type="EMBL" id="JACIES010000013">
    <property type="protein sequence ID" value="MBB4027866.1"/>
    <property type="molecule type" value="Genomic_DNA"/>
</dbReference>
<evidence type="ECO:0000256" key="1">
    <source>
        <dbReference type="ARBA" id="ARBA00022741"/>
    </source>
</evidence>
<keyword evidence="1" id="KW-0547">Nucleotide-binding</keyword>
<dbReference type="GO" id="GO:0051301">
    <property type="term" value="P:cell division"/>
    <property type="evidence" value="ECO:0007669"/>
    <property type="project" value="UniProtKB-KW"/>
</dbReference>